<dbReference type="EMBL" id="VSSQ01013380">
    <property type="protein sequence ID" value="MPM51362.1"/>
    <property type="molecule type" value="Genomic_DNA"/>
</dbReference>
<organism evidence="2">
    <name type="scientific">bioreactor metagenome</name>
    <dbReference type="NCBI Taxonomy" id="1076179"/>
    <lineage>
        <taxon>unclassified sequences</taxon>
        <taxon>metagenomes</taxon>
        <taxon>ecological metagenomes</taxon>
    </lineage>
</organism>
<name>A0A645ADS3_9ZZZZ</name>
<comment type="caution">
    <text evidence="2">The sequence shown here is derived from an EMBL/GenBank/DDBJ whole genome shotgun (WGS) entry which is preliminary data.</text>
</comment>
<evidence type="ECO:0000313" key="2">
    <source>
        <dbReference type="EMBL" id="MPM51362.1"/>
    </source>
</evidence>
<sequence length="171" mass="18866">MRQLAVRNGAGMPEQNIALGVDDSGPQRQFLVDCGMAPDQPADHSDVKKPPQQDDAQEHQRQHEEHAVFGPGSRFLRGGEAGLRTEQQRKQQQCLPDIRTNCHRVIHVFGKSVCDRFPRMGADAPCPCGFTAGCRLSRGLQQRKIVFSESRPGARGSYCRCLCGEAGRDPV</sequence>
<accession>A0A645ADS3</accession>
<feature type="compositionally biased region" description="Basic and acidic residues" evidence="1">
    <location>
        <begin position="41"/>
        <end position="67"/>
    </location>
</feature>
<protein>
    <submittedName>
        <fullName evidence="2">Uncharacterized protein</fullName>
    </submittedName>
</protein>
<proteinExistence type="predicted"/>
<gene>
    <name evidence="2" type="ORF">SDC9_98110</name>
</gene>
<feature type="region of interest" description="Disordered" evidence="1">
    <location>
        <begin position="1"/>
        <end position="78"/>
    </location>
</feature>
<reference evidence="2" key="1">
    <citation type="submission" date="2019-08" db="EMBL/GenBank/DDBJ databases">
        <authorList>
            <person name="Kucharzyk K."/>
            <person name="Murdoch R.W."/>
            <person name="Higgins S."/>
            <person name="Loffler F."/>
        </authorList>
    </citation>
    <scope>NUCLEOTIDE SEQUENCE</scope>
</reference>
<dbReference type="AlphaFoldDB" id="A0A645ADS3"/>
<evidence type="ECO:0000256" key="1">
    <source>
        <dbReference type="SAM" id="MobiDB-lite"/>
    </source>
</evidence>